<evidence type="ECO:0000256" key="1">
    <source>
        <dbReference type="SAM" id="MobiDB-lite"/>
    </source>
</evidence>
<accession>A0A080ZMM4</accession>
<dbReference type="EMBL" id="ANJA01002814">
    <property type="protein sequence ID" value="ETO67885.1"/>
    <property type="molecule type" value="Genomic_DNA"/>
</dbReference>
<sequence length="357" mass="40473">MGNLLSMSSEPPAERKRILGAADNTKSPITTNTEPLFLDEGEILKKEQQYPLFKKRITVSVFNVGNRVGAIIIIQRLYRRYRRLRIWHEVSDNMLLIARGRLETLRAQEQTNISAASFRQLLVEGFSASKVCISGALKTVQLRLVLNPEAGECYLTWTPSRKKKPRINLHDIEEVIAVRKEGNPEAPRLSKKVSYRRGVILVCKSYHRGRVVLEVATKRERNILLQGFQQLLSEMASTEPTLDVLGALRNQQPRRQSVMEFFSTTEESQVPAVIIVPDVSSLMPRRGSIAVYRPEALGEDTPSLSEDSRKVPVQDQEAHEMADSVRADAKAIEHFYQTRFDDSPDSARPSRAMEARH</sequence>
<evidence type="ECO:0000313" key="2">
    <source>
        <dbReference type="EMBL" id="ETO67885.1"/>
    </source>
</evidence>
<reference evidence="2 3" key="1">
    <citation type="submission" date="2013-11" db="EMBL/GenBank/DDBJ databases">
        <title>The Genome Sequence of Phytophthora parasitica P1976.</title>
        <authorList>
            <consortium name="The Broad Institute Genomics Platform"/>
            <person name="Russ C."/>
            <person name="Tyler B."/>
            <person name="Panabieres F."/>
            <person name="Shan W."/>
            <person name="Tripathy S."/>
            <person name="Grunwald N."/>
            <person name="Machado M."/>
            <person name="Johnson C.S."/>
            <person name="Walker B."/>
            <person name="Young S."/>
            <person name="Zeng Q."/>
            <person name="Gargeya S."/>
            <person name="Fitzgerald M."/>
            <person name="Haas B."/>
            <person name="Abouelleil A."/>
            <person name="Allen A.W."/>
            <person name="Alvarado L."/>
            <person name="Arachchi H.M."/>
            <person name="Berlin A.M."/>
            <person name="Chapman S.B."/>
            <person name="Gainer-Dewar J."/>
            <person name="Goldberg J."/>
            <person name="Griggs A."/>
            <person name="Gujja S."/>
            <person name="Hansen M."/>
            <person name="Howarth C."/>
            <person name="Imamovic A."/>
            <person name="Ireland A."/>
            <person name="Larimer J."/>
            <person name="McCowan C."/>
            <person name="Murphy C."/>
            <person name="Pearson M."/>
            <person name="Poon T.W."/>
            <person name="Priest M."/>
            <person name="Roberts A."/>
            <person name="Saif S."/>
            <person name="Shea T."/>
            <person name="Sisk P."/>
            <person name="Sykes S."/>
            <person name="Wortman J."/>
            <person name="Nusbaum C."/>
            <person name="Birren B."/>
        </authorList>
    </citation>
    <scope>NUCLEOTIDE SEQUENCE [LARGE SCALE GENOMIC DNA]</scope>
    <source>
        <strain evidence="2 3">P1976</strain>
    </source>
</reference>
<comment type="caution">
    <text evidence="2">The sequence shown here is derived from an EMBL/GenBank/DDBJ whole genome shotgun (WGS) entry which is preliminary data.</text>
</comment>
<feature type="compositionally biased region" description="Basic and acidic residues" evidence="1">
    <location>
        <begin position="306"/>
        <end position="323"/>
    </location>
</feature>
<dbReference type="AlphaFoldDB" id="A0A080ZMM4"/>
<dbReference type="OrthoDB" id="72397at2759"/>
<name>A0A080ZMM4_PHYNI</name>
<proteinExistence type="predicted"/>
<feature type="region of interest" description="Disordered" evidence="1">
    <location>
        <begin position="297"/>
        <end position="323"/>
    </location>
</feature>
<protein>
    <submittedName>
        <fullName evidence="2">Uncharacterized protein</fullName>
    </submittedName>
</protein>
<gene>
    <name evidence="2" type="ORF">F444_15221</name>
</gene>
<organism evidence="2 3">
    <name type="scientific">Phytophthora nicotianae P1976</name>
    <dbReference type="NCBI Taxonomy" id="1317066"/>
    <lineage>
        <taxon>Eukaryota</taxon>
        <taxon>Sar</taxon>
        <taxon>Stramenopiles</taxon>
        <taxon>Oomycota</taxon>
        <taxon>Peronosporomycetes</taxon>
        <taxon>Peronosporales</taxon>
        <taxon>Peronosporaceae</taxon>
        <taxon>Phytophthora</taxon>
    </lineage>
</organism>
<evidence type="ECO:0000313" key="3">
    <source>
        <dbReference type="Proteomes" id="UP000028582"/>
    </source>
</evidence>
<feature type="region of interest" description="Disordered" evidence="1">
    <location>
        <begin position="336"/>
        <end position="357"/>
    </location>
</feature>
<dbReference type="Proteomes" id="UP000028582">
    <property type="component" value="Unassembled WGS sequence"/>
</dbReference>